<dbReference type="InterPro" id="IPR002213">
    <property type="entry name" value="UDP_glucos_trans"/>
</dbReference>
<evidence type="ECO:0000313" key="4">
    <source>
        <dbReference type="RefSeq" id="XP_022718010.1"/>
    </source>
</evidence>
<keyword evidence="3" id="KW-1185">Reference proteome</keyword>
<keyword evidence="2" id="KW-0808">Transferase</keyword>
<sequence length="454" mass="51307">MSKSDCSKLHIALFPWFAFGHFIPYIHLSNKLAQKGHKVSFLLPKGIQPKLEHLNQYPHLIRFFPLVLSHVDGLPPGAESTSNVPLELQKYLAIALDQTRDQVEVVLKVTKPDMVFCDFGHWIPALARQIGIKSICYEVVSSMPCGLAGRKIAKEMSVDELIQLPPGYPSSKVRIKAEEVAALLFIAEDFGIGLSFQDRIRTCVKESDAIAFRTYREIEGPFCDYVAQRFGKSVLLSGPCLPETQTQQLEDKWANWLNKFEPSSVVFCSFGSQSMLEKDEFQELLLGFELSGLPFLVALKPPQGCLTIEEALPEGFQGRVQGRGLVHGGWVPQELLLRHPSIGCFVNHCGYGTMWESLFSDCQIVLIPEISDQILNTRLMVEELRIAVEVERGKNRQIPKESLSKAIKLVMDKDNEMASLLKRNHAKLKQLLSNRDLQEEYINNFIRDLQNLLK</sequence>
<evidence type="ECO:0000256" key="1">
    <source>
        <dbReference type="ARBA" id="ARBA00009995"/>
    </source>
</evidence>
<accession>A0A6P5WPG0</accession>
<dbReference type="CDD" id="cd03784">
    <property type="entry name" value="GT1_Gtf-like"/>
    <property type="match status" value="1"/>
</dbReference>
<organism evidence="3 4">
    <name type="scientific">Durio zibethinus</name>
    <name type="common">Durian</name>
    <dbReference type="NCBI Taxonomy" id="66656"/>
    <lineage>
        <taxon>Eukaryota</taxon>
        <taxon>Viridiplantae</taxon>
        <taxon>Streptophyta</taxon>
        <taxon>Embryophyta</taxon>
        <taxon>Tracheophyta</taxon>
        <taxon>Spermatophyta</taxon>
        <taxon>Magnoliopsida</taxon>
        <taxon>eudicotyledons</taxon>
        <taxon>Gunneridae</taxon>
        <taxon>Pentapetalae</taxon>
        <taxon>rosids</taxon>
        <taxon>malvids</taxon>
        <taxon>Malvales</taxon>
        <taxon>Malvaceae</taxon>
        <taxon>Helicteroideae</taxon>
        <taxon>Durio</taxon>
    </lineage>
</organism>
<dbReference type="OrthoDB" id="5835829at2759"/>
<dbReference type="PANTHER" id="PTHR48049:SF52">
    <property type="entry name" value="ANTHOCYANIDIN 3-O-GLUCOSIDE 2''-O-GLUCOSYLTRANSFERASE-LIKE"/>
    <property type="match status" value="1"/>
</dbReference>
<dbReference type="AlphaFoldDB" id="A0A6P5WPG0"/>
<dbReference type="Proteomes" id="UP000515121">
    <property type="component" value="Unplaced"/>
</dbReference>
<dbReference type="FunFam" id="3.40.50.2000:FF:000087">
    <property type="entry name" value="Glycosyltransferase"/>
    <property type="match status" value="1"/>
</dbReference>
<comment type="similarity">
    <text evidence="1">Belongs to the UDP-glycosyltransferase family.</text>
</comment>
<dbReference type="InterPro" id="IPR050481">
    <property type="entry name" value="UDP-glycosyltransf_plant"/>
</dbReference>
<proteinExistence type="inferred from homology"/>
<dbReference type="Gene3D" id="3.40.50.2000">
    <property type="entry name" value="Glycogen Phosphorylase B"/>
    <property type="match status" value="2"/>
</dbReference>
<name>A0A6P5WPG0_DURZI</name>
<gene>
    <name evidence="4" type="primary">LOC111276532</name>
</gene>
<dbReference type="GeneID" id="111276532"/>
<protein>
    <submittedName>
        <fullName evidence="4">UDP-glycosyltransferase 79B6-like</fullName>
    </submittedName>
</protein>
<evidence type="ECO:0000256" key="2">
    <source>
        <dbReference type="ARBA" id="ARBA00022679"/>
    </source>
</evidence>
<dbReference type="FunFam" id="3.40.50.2000:FF:000037">
    <property type="entry name" value="Glycosyltransferase"/>
    <property type="match status" value="1"/>
</dbReference>
<dbReference type="KEGG" id="dzi:111276532"/>
<dbReference type="RefSeq" id="XP_022718010.1">
    <property type="nucleotide sequence ID" value="XM_022862275.1"/>
</dbReference>
<dbReference type="PANTHER" id="PTHR48049">
    <property type="entry name" value="GLYCOSYLTRANSFERASE"/>
    <property type="match status" value="1"/>
</dbReference>
<reference evidence="4" key="1">
    <citation type="submission" date="2025-08" db="UniProtKB">
        <authorList>
            <consortium name="RefSeq"/>
        </authorList>
    </citation>
    <scope>IDENTIFICATION</scope>
    <source>
        <tissue evidence="4">Fruit stalk</tissue>
    </source>
</reference>
<dbReference type="GO" id="GO:0035251">
    <property type="term" value="F:UDP-glucosyltransferase activity"/>
    <property type="evidence" value="ECO:0007669"/>
    <property type="project" value="InterPro"/>
</dbReference>
<evidence type="ECO:0000313" key="3">
    <source>
        <dbReference type="Proteomes" id="UP000515121"/>
    </source>
</evidence>
<dbReference type="SUPFAM" id="SSF53756">
    <property type="entry name" value="UDP-Glycosyltransferase/glycogen phosphorylase"/>
    <property type="match status" value="1"/>
</dbReference>
<dbReference type="Pfam" id="PF00201">
    <property type="entry name" value="UDPGT"/>
    <property type="match status" value="1"/>
</dbReference>